<accession>A0ABP3GDN0</accession>
<feature type="chain" id="PRO_5047319187" evidence="1">
    <location>
        <begin position="27"/>
        <end position="84"/>
    </location>
</feature>
<comment type="caution">
    <text evidence="2">The sequence shown here is derived from an EMBL/GenBank/DDBJ whole genome shotgun (WGS) entry which is preliminary data.</text>
</comment>
<dbReference type="EMBL" id="BAAAEI010000002">
    <property type="protein sequence ID" value="GAA0342489.1"/>
    <property type="molecule type" value="Genomic_DNA"/>
</dbReference>
<proteinExistence type="predicted"/>
<protein>
    <submittedName>
        <fullName evidence="2">Uncharacterized protein</fullName>
    </submittedName>
</protein>
<keyword evidence="1" id="KW-0732">Signal</keyword>
<feature type="signal peptide" evidence="1">
    <location>
        <begin position="1"/>
        <end position="26"/>
    </location>
</feature>
<organism evidence="2 3">
    <name type="scientific">Bowmanella denitrificans</name>
    <dbReference type="NCBI Taxonomy" id="366582"/>
    <lineage>
        <taxon>Bacteria</taxon>
        <taxon>Pseudomonadati</taxon>
        <taxon>Pseudomonadota</taxon>
        <taxon>Gammaproteobacteria</taxon>
        <taxon>Alteromonadales</taxon>
        <taxon>Alteromonadaceae</taxon>
        <taxon>Bowmanella</taxon>
    </lineage>
</organism>
<name>A0ABP3GDN0_9ALTE</name>
<evidence type="ECO:0000256" key="1">
    <source>
        <dbReference type="SAM" id="SignalP"/>
    </source>
</evidence>
<dbReference type="RefSeq" id="WP_343841090.1">
    <property type="nucleotide sequence ID" value="NZ_BAAAEI010000002.1"/>
</dbReference>
<gene>
    <name evidence="2" type="ORF">GCM10009092_03850</name>
</gene>
<keyword evidence="3" id="KW-1185">Reference proteome</keyword>
<dbReference type="Proteomes" id="UP001501757">
    <property type="component" value="Unassembled WGS sequence"/>
</dbReference>
<sequence length="84" mass="8969">MKKKTTLFASTTALLCALTLSGIAQAATVTYHWGPARTSEAQAKQNAINGLLARYPAATNVYAICTMPPNVWEPVYSCTAYGTI</sequence>
<evidence type="ECO:0000313" key="2">
    <source>
        <dbReference type="EMBL" id="GAA0342489.1"/>
    </source>
</evidence>
<evidence type="ECO:0000313" key="3">
    <source>
        <dbReference type="Proteomes" id="UP001501757"/>
    </source>
</evidence>
<reference evidence="3" key="1">
    <citation type="journal article" date="2019" name="Int. J. Syst. Evol. Microbiol.">
        <title>The Global Catalogue of Microorganisms (GCM) 10K type strain sequencing project: providing services to taxonomists for standard genome sequencing and annotation.</title>
        <authorList>
            <consortium name="The Broad Institute Genomics Platform"/>
            <consortium name="The Broad Institute Genome Sequencing Center for Infectious Disease"/>
            <person name="Wu L."/>
            <person name="Ma J."/>
        </authorList>
    </citation>
    <scope>NUCLEOTIDE SEQUENCE [LARGE SCALE GENOMIC DNA]</scope>
    <source>
        <strain evidence="3">JCM 13378</strain>
    </source>
</reference>